<accession>A0ABR8PUH0</accession>
<organism evidence="2 3">
    <name type="scientific">Clostridium cibarium</name>
    <dbReference type="NCBI Taxonomy" id="2762247"/>
    <lineage>
        <taxon>Bacteria</taxon>
        <taxon>Bacillati</taxon>
        <taxon>Bacillota</taxon>
        <taxon>Clostridia</taxon>
        <taxon>Eubacteriales</taxon>
        <taxon>Clostridiaceae</taxon>
        <taxon>Clostridium</taxon>
    </lineage>
</organism>
<gene>
    <name evidence="2" type="ORF">H9661_10615</name>
</gene>
<dbReference type="Proteomes" id="UP000627781">
    <property type="component" value="Unassembled WGS sequence"/>
</dbReference>
<evidence type="ECO:0000256" key="1">
    <source>
        <dbReference type="SAM" id="Phobius"/>
    </source>
</evidence>
<protein>
    <submittedName>
        <fullName evidence="2">DUF2628 domain-containing protein</fullName>
    </submittedName>
</protein>
<dbReference type="InterPro" id="IPR024399">
    <property type="entry name" value="DUF2628"/>
</dbReference>
<reference evidence="2 3" key="1">
    <citation type="submission" date="2020-08" db="EMBL/GenBank/DDBJ databases">
        <title>A Genomic Blueprint of the Chicken Gut Microbiome.</title>
        <authorList>
            <person name="Gilroy R."/>
            <person name="Ravi A."/>
            <person name="Getino M."/>
            <person name="Pursley I."/>
            <person name="Horton D.L."/>
            <person name="Alikhan N.-F."/>
            <person name="Baker D."/>
            <person name="Gharbi K."/>
            <person name="Hall N."/>
            <person name="Watson M."/>
            <person name="Adriaenssens E.M."/>
            <person name="Foster-Nyarko E."/>
            <person name="Jarju S."/>
            <person name="Secka A."/>
            <person name="Antonio M."/>
            <person name="Oren A."/>
            <person name="Chaudhuri R."/>
            <person name="La Ragione R.M."/>
            <person name="Hildebrand F."/>
            <person name="Pallen M.J."/>
        </authorList>
    </citation>
    <scope>NUCLEOTIDE SEQUENCE [LARGE SCALE GENOMIC DNA]</scope>
    <source>
        <strain evidence="2 3">Sa3CVN1</strain>
    </source>
</reference>
<feature type="transmembrane region" description="Helical" evidence="1">
    <location>
        <begin position="124"/>
        <end position="140"/>
    </location>
</feature>
<name>A0ABR8PUH0_9CLOT</name>
<dbReference type="RefSeq" id="WP_143315821.1">
    <property type="nucleotide sequence ID" value="NZ_JACSRA010000015.1"/>
</dbReference>
<evidence type="ECO:0000313" key="3">
    <source>
        <dbReference type="Proteomes" id="UP000627781"/>
    </source>
</evidence>
<feature type="transmembrane region" description="Helical" evidence="1">
    <location>
        <begin position="224"/>
        <end position="249"/>
    </location>
</feature>
<dbReference type="Pfam" id="PF10947">
    <property type="entry name" value="DUF2628"/>
    <property type="match status" value="1"/>
</dbReference>
<evidence type="ECO:0000313" key="2">
    <source>
        <dbReference type="EMBL" id="MBD7911811.1"/>
    </source>
</evidence>
<sequence length="257" mass="29693">MFCPKCGHELDSNNICTNPDCITNINNHYDKNLKLNSDTSNSNLNSNNDIFNNNNNYNENNNENYNQNFNQGSNNFNNSNETNMNNEFRDANGISATEMMEFLGDKNTEYYMDKWTRFQENSNFVSWNWPSFLFTLYWFWFRKMYNIAGIIFAVDIGSLLLLGHFKWLRYLISLVIMIGSGLLANQLYINHATNKIKSAKFTTSMGFDNSMFVRRLRSMGGITWIPLFVAIGLFVLALILIVFATAISISNVGHLRF</sequence>
<dbReference type="EMBL" id="JACSRA010000015">
    <property type="protein sequence ID" value="MBD7911811.1"/>
    <property type="molecule type" value="Genomic_DNA"/>
</dbReference>
<keyword evidence="1" id="KW-0472">Membrane</keyword>
<keyword evidence="1" id="KW-0812">Transmembrane</keyword>
<comment type="caution">
    <text evidence="2">The sequence shown here is derived from an EMBL/GenBank/DDBJ whole genome shotgun (WGS) entry which is preliminary data.</text>
</comment>
<keyword evidence="3" id="KW-1185">Reference proteome</keyword>
<feature type="transmembrane region" description="Helical" evidence="1">
    <location>
        <begin position="147"/>
        <end position="165"/>
    </location>
</feature>
<proteinExistence type="predicted"/>
<keyword evidence="1" id="KW-1133">Transmembrane helix</keyword>
<feature type="transmembrane region" description="Helical" evidence="1">
    <location>
        <begin position="171"/>
        <end position="189"/>
    </location>
</feature>